<evidence type="ECO:0000256" key="3">
    <source>
        <dbReference type="ARBA" id="ARBA00022842"/>
    </source>
</evidence>
<dbReference type="EMBL" id="UOEN01000396">
    <property type="protein sequence ID" value="VAW17943.1"/>
    <property type="molecule type" value="Genomic_DNA"/>
</dbReference>
<dbReference type="NCBIfam" id="TIGR03156">
    <property type="entry name" value="GTP_HflX"/>
    <property type="match status" value="1"/>
</dbReference>
<organism evidence="6">
    <name type="scientific">hydrothermal vent metagenome</name>
    <dbReference type="NCBI Taxonomy" id="652676"/>
    <lineage>
        <taxon>unclassified sequences</taxon>
        <taxon>metagenomes</taxon>
        <taxon>ecological metagenomes</taxon>
    </lineage>
</organism>
<proteinExistence type="inferred from homology"/>
<dbReference type="InterPro" id="IPR005225">
    <property type="entry name" value="Small_GTP-bd"/>
</dbReference>
<dbReference type="InterPro" id="IPR016496">
    <property type="entry name" value="GTPase_HflX"/>
</dbReference>
<accession>A0A3B0TNZ2</accession>
<evidence type="ECO:0000256" key="2">
    <source>
        <dbReference type="ARBA" id="ARBA00022741"/>
    </source>
</evidence>
<evidence type="ECO:0000259" key="5">
    <source>
        <dbReference type="PROSITE" id="PS51705"/>
    </source>
</evidence>
<dbReference type="GO" id="GO:0046872">
    <property type="term" value="F:metal ion binding"/>
    <property type="evidence" value="ECO:0007669"/>
    <property type="project" value="UniProtKB-KW"/>
</dbReference>
<dbReference type="PRINTS" id="PR00326">
    <property type="entry name" value="GTP1OBG"/>
</dbReference>
<dbReference type="NCBIfam" id="TIGR00231">
    <property type="entry name" value="small_GTP"/>
    <property type="match status" value="1"/>
</dbReference>
<dbReference type="InterPro" id="IPR042108">
    <property type="entry name" value="GTPase_HflX_N_sf"/>
</dbReference>
<dbReference type="Pfam" id="PF13167">
    <property type="entry name" value="GTP-bdg_N"/>
    <property type="match status" value="1"/>
</dbReference>
<dbReference type="HAMAP" id="MF_00900">
    <property type="entry name" value="GTPase_HflX"/>
    <property type="match status" value="1"/>
</dbReference>
<dbReference type="GO" id="GO:0043022">
    <property type="term" value="F:ribosome binding"/>
    <property type="evidence" value="ECO:0007669"/>
    <property type="project" value="TreeGrafter"/>
</dbReference>
<protein>
    <submittedName>
        <fullName evidence="6">Ribosome LSU-associated GTP-binding protein HflX</fullName>
    </submittedName>
</protein>
<reference evidence="6" key="1">
    <citation type="submission" date="2018-06" db="EMBL/GenBank/DDBJ databases">
        <authorList>
            <person name="Zhirakovskaya E."/>
        </authorList>
    </citation>
    <scope>NUCLEOTIDE SEQUENCE</scope>
</reference>
<dbReference type="PIRSF" id="PIRSF006809">
    <property type="entry name" value="GTP-binding_hflX_prd"/>
    <property type="match status" value="1"/>
</dbReference>
<dbReference type="Pfam" id="PF16360">
    <property type="entry name" value="GTP-bdg_M"/>
    <property type="match status" value="1"/>
</dbReference>
<dbReference type="GO" id="GO:0005525">
    <property type="term" value="F:GTP binding"/>
    <property type="evidence" value="ECO:0007669"/>
    <property type="project" value="UniProtKB-KW"/>
</dbReference>
<dbReference type="Gene3D" id="3.40.50.11060">
    <property type="entry name" value="GTPase HflX, N-terminal domain"/>
    <property type="match status" value="1"/>
</dbReference>
<dbReference type="InterPro" id="IPR025121">
    <property type="entry name" value="GTPase_HflX_N"/>
</dbReference>
<dbReference type="Gene3D" id="6.10.250.2860">
    <property type="match status" value="1"/>
</dbReference>
<dbReference type="PANTHER" id="PTHR10229">
    <property type="entry name" value="GTP-BINDING PROTEIN HFLX"/>
    <property type="match status" value="1"/>
</dbReference>
<keyword evidence="2" id="KW-0547">Nucleotide-binding</keyword>
<evidence type="ECO:0000256" key="4">
    <source>
        <dbReference type="ARBA" id="ARBA00023134"/>
    </source>
</evidence>
<dbReference type="Gene3D" id="3.40.50.300">
    <property type="entry name" value="P-loop containing nucleotide triphosphate hydrolases"/>
    <property type="match status" value="1"/>
</dbReference>
<dbReference type="AlphaFoldDB" id="A0A3B0TNZ2"/>
<dbReference type="CDD" id="cd01878">
    <property type="entry name" value="HflX"/>
    <property type="match status" value="1"/>
</dbReference>
<keyword evidence="4" id="KW-0342">GTP-binding</keyword>
<sequence>MSTKDLINLEETQKEKVLLVILSLVQIKTDWTNEELAQEMKELVKACSGDVVEIFHCRVTKPTPGHLINEIRAQEIAGICQGLDIDTVIFSEDLKGSQQRNLEKIIKGKIIDRTQLILDIFAKHATSKEGKMQVELAQLQYLLPRLAGKGIELSRLGGGIGTLGPGETKLEVDRRRISQRITRLKHGLLDVSKDRALKRKKRKDRGVPVLSLVGYTNAGKSTLLNTLTESSQKTKDGLFTTLDSLSRQLILPNHQKVIISDTVGFMQNLPHRLIESFKATLEEVQEADVLVHVLDISDKNFRLKQEAVISVLEELDVSKKPMITVLNKIDFVTDDDFLKDILGNFDHGVCISAKSKINIDDLLKEIIEMLSSLFIEINVNVPIGRMDLVNLAHEQGEVYSIKYYNDKINIRASIPSSLFSKFKTL</sequence>
<dbReference type="InterPro" id="IPR032305">
    <property type="entry name" value="GTP-bd_M"/>
</dbReference>
<name>A0A3B0TNZ2_9ZZZZ</name>
<dbReference type="InterPro" id="IPR006073">
    <property type="entry name" value="GTP-bd"/>
</dbReference>
<gene>
    <name evidence="6" type="ORF">MNBD_BACTEROID05-1152</name>
</gene>
<feature type="domain" description="Hflx-type G" evidence="5">
    <location>
        <begin position="208"/>
        <end position="374"/>
    </location>
</feature>
<keyword evidence="1" id="KW-0479">Metal-binding</keyword>
<dbReference type="InterPro" id="IPR027417">
    <property type="entry name" value="P-loop_NTPase"/>
</dbReference>
<dbReference type="PANTHER" id="PTHR10229:SF0">
    <property type="entry name" value="GTP-BINDING PROTEIN 6-RELATED"/>
    <property type="match status" value="1"/>
</dbReference>
<dbReference type="SUPFAM" id="SSF52540">
    <property type="entry name" value="P-loop containing nucleoside triphosphate hydrolases"/>
    <property type="match status" value="1"/>
</dbReference>
<evidence type="ECO:0000256" key="1">
    <source>
        <dbReference type="ARBA" id="ARBA00022723"/>
    </source>
</evidence>
<evidence type="ECO:0000313" key="6">
    <source>
        <dbReference type="EMBL" id="VAW17943.1"/>
    </source>
</evidence>
<dbReference type="InterPro" id="IPR030394">
    <property type="entry name" value="G_HFLX_dom"/>
</dbReference>
<keyword evidence="3" id="KW-0460">Magnesium</keyword>
<dbReference type="GO" id="GO:0005737">
    <property type="term" value="C:cytoplasm"/>
    <property type="evidence" value="ECO:0007669"/>
    <property type="project" value="TreeGrafter"/>
</dbReference>
<dbReference type="Pfam" id="PF01926">
    <property type="entry name" value="MMR_HSR1"/>
    <property type="match status" value="1"/>
</dbReference>
<dbReference type="PROSITE" id="PS51705">
    <property type="entry name" value="G_HFLX"/>
    <property type="match status" value="1"/>
</dbReference>